<evidence type="ECO:0000313" key="2">
    <source>
        <dbReference type="EMBL" id="MBC5649030.1"/>
    </source>
</evidence>
<dbReference type="InterPro" id="IPR051677">
    <property type="entry name" value="AfsR-DnrI-RedD_regulator"/>
</dbReference>
<dbReference type="InterPro" id="IPR016032">
    <property type="entry name" value="Sig_transdc_resp-reg_C-effctor"/>
</dbReference>
<name>A0ABR7EGX1_9FIRM</name>
<dbReference type="SUPFAM" id="SSF46894">
    <property type="entry name" value="C-terminal effector domain of the bipartite response regulators"/>
    <property type="match status" value="1"/>
</dbReference>
<accession>A0ABR7EGX1</accession>
<dbReference type="RefSeq" id="WP_186858476.1">
    <property type="nucleotide sequence ID" value="NZ_JACOON010000006.1"/>
</dbReference>
<reference evidence="2 3" key="1">
    <citation type="submission" date="2020-08" db="EMBL/GenBank/DDBJ databases">
        <title>Genome public.</title>
        <authorList>
            <person name="Liu C."/>
            <person name="Sun Q."/>
        </authorList>
    </citation>
    <scope>NUCLEOTIDE SEQUENCE [LARGE SCALE GENOMIC DNA]</scope>
    <source>
        <strain evidence="2 3">NSJ-35</strain>
    </source>
</reference>
<dbReference type="SMART" id="SM01043">
    <property type="entry name" value="BTAD"/>
    <property type="match status" value="1"/>
</dbReference>
<dbReference type="Gene3D" id="1.25.40.10">
    <property type="entry name" value="Tetratricopeptide repeat domain"/>
    <property type="match status" value="1"/>
</dbReference>
<dbReference type="InterPro" id="IPR043128">
    <property type="entry name" value="Rev_trsase/Diguanyl_cyclase"/>
</dbReference>
<evidence type="ECO:0000313" key="3">
    <source>
        <dbReference type="Proteomes" id="UP000606889"/>
    </source>
</evidence>
<dbReference type="InterPro" id="IPR005158">
    <property type="entry name" value="BTAD"/>
</dbReference>
<protein>
    <recommendedName>
        <fullName evidence="1">Bacterial transcriptional activator domain-containing protein</fullName>
    </recommendedName>
</protein>
<dbReference type="SUPFAM" id="SSF48452">
    <property type="entry name" value="TPR-like"/>
    <property type="match status" value="1"/>
</dbReference>
<dbReference type="InterPro" id="IPR036388">
    <property type="entry name" value="WH-like_DNA-bd_sf"/>
</dbReference>
<dbReference type="SUPFAM" id="SSF55073">
    <property type="entry name" value="Nucleotide cyclase"/>
    <property type="match status" value="1"/>
</dbReference>
<dbReference type="EMBL" id="JACOON010000006">
    <property type="protein sequence ID" value="MBC5649030.1"/>
    <property type="molecule type" value="Genomic_DNA"/>
</dbReference>
<sequence>MKEFTVEMFGSFQVFYDGTPIVSKDARNSKVLQLFQYLLCRRGSLVPQEDLIDVLLGGKECGNPVSVLKNLVYRLRKLLEEHGAPRDCILYKKSSYGFSGEIPCSIDAEQFEKNVQQIGDPAIGEEKQFALCLKAMDLYQGGFLPRSSGEPWVMGAFVTYEGMYCEVFRRAYPLAQAQGALDALVVRLKKATSLYPYEEDLALMYIDCLYETKRIQEALEAYDTVTALLLDDLGLKPSERMQTLRAKITGGMQEVAPSIVEVRNKIAEDASPAGAFFCNLDVFTKLYRFVVRHMERSGQSVFLMLCTLSNLDGTPLASGGQTKKTVEQFHAAVNSSLRKSDAYARYSASQFVLMLMEIKQENCGIVADRLRYFFYRNSKMNRTRLTCKSISAADMDVMMEDSSAGKW</sequence>
<dbReference type="InterPro" id="IPR011990">
    <property type="entry name" value="TPR-like_helical_dom_sf"/>
</dbReference>
<proteinExistence type="predicted"/>
<dbReference type="InterPro" id="IPR029787">
    <property type="entry name" value="Nucleotide_cyclase"/>
</dbReference>
<gene>
    <name evidence="2" type="ORF">H8S18_11835</name>
</gene>
<feature type="domain" description="Bacterial transcriptional activator" evidence="1">
    <location>
        <begin position="106"/>
        <end position="249"/>
    </location>
</feature>
<dbReference type="Gene3D" id="3.30.70.270">
    <property type="match status" value="1"/>
</dbReference>
<comment type="caution">
    <text evidence="2">The sequence shown here is derived from an EMBL/GenBank/DDBJ whole genome shotgun (WGS) entry which is preliminary data.</text>
</comment>
<dbReference type="Pfam" id="PF03704">
    <property type="entry name" value="BTAD"/>
    <property type="match status" value="1"/>
</dbReference>
<organism evidence="2 3">
    <name type="scientific">Christensenella tenuis</name>
    <dbReference type="NCBI Taxonomy" id="2763033"/>
    <lineage>
        <taxon>Bacteria</taxon>
        <taxon>Bacillati</taxon>
        <taxon>Bacillota</taxon>
        <taxon>Clostridia</taxon>
        <taxon>Christensenellales</taxon>
        <taxon>Christensenellaceae</taxon>
        <taxon>Christensenella</taxon>
    </lineage>
</organism>
<dbReference type="PANTHER" id="PTHR35807">
    <property type="entry name" value="TRANSCRIPTIONAL REGULATOR REDD-RELATED"/>
    <property type="match status" value="1"/>
</dbReference>
<evidence type="ECO:0000259" key="1">
    <source>
        <dbReference type="SMART" id="SM01043"/>
    </source>
</evidence>
<dbReference type="PANTHER" id="PTHR35807:SF2">
    <property type="entry name" value="TRANSCRIPTIONAL ACTIVATOR DOMAIN"/>
    <property type="match status" value="1"/>
</dbReference>
<keyword evidence="3" id="KW-1185">Reference proteome</keyword>
<dbReference type="Gene3D" id="1.10.10.10">
    <property type="entry name" value="Winged helix-like DNA-binding domain superfamily/Winged helix DNA-binding domain"/>
    <property type="match status" value="1"/>
</dbReference>
<dbReference type="Proteomes" id="UP000606889">
    <property type="component" value="Unassembled WGS sequence"/>
</dbReference>